<proteinExistence type="predicted"/>
<organism evidence="2 3">
    <name type="scientific">Digitaria exilis</name>
    <dbReference type="NCBI Taxonomy" id="1010633"/>
    <lineage>
        <taxon>Eukaryota</taxon>
        <taxon>Viridiplantae</taxon>
        <taxon>Streptophyta</taxon>
        <taxon>Embryophyta</taxon>
        <taxon>Tracheophyta</taxon>
        <taxon>Spermatophyta</taxon>
        <taxon>Magnoliopsida</taxon>
        <taxon>Liliopsida</taxon>
        <taxon>Poales</taxon>
        <taxon>Poaceae</taxon>
        <taxon>PACMAD clade</taxon>
        <taxon>Panicoideae</taxon>
        <taxon>Panicodae</taxon>
        <taxon>Paniceae</taxon>
        <taxon>Anthephorinae</taxon>
        <taxon>Digitaria</taxon>
    </lineage>
</organism>
<accession>A0A835F890</accession>
<comment type="caution">
    <text evidence="2">The sequence shown here is derived from an EMBL/GenBank/DDBJ whole genome shotgun (WGS) entry which is preliminary data.</text>
</comment>
<dbReference type="Proteomes" id="UP000636709">
    <property type="component" value="Unassembled WGS sequence"/>
</dbReference>
<reference evidence="2" key="1">
    <citation type="submission" date="2020-07" db="EMBL/GenBank/DDBJ databases">
        <title>Genome sequence and genetic diversity analysis of an under-domesticated orphan crop, white fonio (Digitaria exilis).</title>
        <authorList>
            <person name="Bennetzen J.L."/>
            <person name="Chen S."/>
            <person name="Ma X."/>
            <person name="Wang X."/>
            <person name="Yssel A.E.J."/>
            <person name="Chaluvadi S.R."/>
            <person name="Johnson M."/>
            <person name="Gangashetty P."/>
            <person name="Hamidou F."/>
            <person name="Sanogo M.D."/>
            <person name="Zwaenepoel A."/>
            <person name="Wallace J."/>
            <person name="Van De Peer Y."/>
            <person name="Van Deynze A."/>
        </authorList>
    </citation>
    <scope>NUCLEOTIDE SEQUENCE</scope>
    <source>
        <tissue evidence="2">Leaves</tissue>
    </source>
</reference>
<gene>
    <name evidence="2" type="ORF">HU200_016725</name>
</gene>
<keyword evidence="1" id="KW-0732">Signal</keyword>
<dbReference type="AlphaFoldDB" id="A0A835F890"/>
<name>A0A835F890_9POAL</name>
<evidence type="ECO:0000256" key="1">
    <source>
        <dbReference type="SAM" id="SignalP"/>
    </source>
</evidence>
<feature type="signal peptide" evidence="1">
    <location>
        <begin position="1"/>
        <end position="24"/>
    </location>
</feature>
<keyword evidence="3" id="KW-1185">Reference proteome</keyword>
<dbReference type="EMBL" id="JACEFO010001613">
    <property type="protein sequence ID" value="KAF8730858.1"/>
    <property type="molecule type" value="Genomic_DNA"/>
</dbReference>
<dbReference type="OrthoDB" id="672557at2759"/>
<evidence type="ECO:0000313" key="3">
    <source>
        <dbReference type="Proteomes" id="UP000636709"/>
    </source>
</evidence>
<sequence>MLHRDKAVLLLIASAIIFAHPAIGGKRKRCTDEDKKNVLTHCHDYASRHGTTISPHRNSHCCMAVREVPGNEVRSIVNLLTDAEKGQHDVPRILTFGSVCGDGPKYPPDQVRNYLCQ</sequence>
<evidence type="ECO:0000313" key="2">
    <source>
        <dbReference type="EMBL" id="KAF8730858.1"/>
    </source>
</evidence>
<feature type="chain" id="PRO_5032640173" evidence="1">
    <location>
        <begin position="25"/>
        <end position="117"/>
    </location>
</feature>
<protein>
    <submittedName>
        <fullName evidence="2">Uncharacterized protein</fullName>
    </submittedName>
</protein>